<keyword evidence="4" id="KW-1185">Reference proteome</keyword>
<gene>
    <name evidence="3" type="ORF">PO878_18930</name>
</gene>
<evidence type="ECO:0000313" key="3">
    <source>
        <dbReference type="EMBL" id="WCO66577.1"/>
    </source>
</evidence>
<protein>
    <submittedName>
        <fullName evidence="3">NAD(P)-dependent oxidoreductase</fullName>
    </submittedName>
</protein>
<reference evidence="3" key="1">
    <citation type="submission" date="2023-01" db="EMBL/GenBank/DDBJ databases">
        <title>The diversity of Class Acidimicrobiia in South China Sea sediment environments and the proposal of Iamia marina sp. nov., a novel species of the genus Iamia.</title>
        <authorList>
            <person name="He Y."/>
            <person name="Tian X."/>
        </authorList>
    </citation>
    <scope>NUCLEOTIDE SEQUENCE</scope>
    <source>
        <strain evidence="3">DSM 19957</strain>
    </source>
</reference>
<dbReference type="Proteomes" id="UP001216390">
    <property type="component" value="Chromosome"/>
</dbReference>
<sequence>MERHPSKVRRGDEVTEPTPAPEGLTPDPTLVVTGAAGWLGQNLLRTTRPDRERIRALAQDEGQAALLAVLGPNVEPVVGDVRDPVAVARLFDGLDAPTVVHTAAVIHPTDGVRQMFDVNVGGTEVVLDQARRSGARRVVHISSTSPFGANPHPGERFTEDSPRNPFVGYGGSKHEAELLVERAHARGDVETVILRAPWFYGPWQPERQARFFAGLRRGRFPLVGDGSNRRSMVYTGHLVQGVLRAEAVEAAAGRDYWIADAEPYRVADVYRTVKEALAAEGLEPVGYQPRLPRLAGVVAEGLDRAAQSRGAYVQALHVLGEMKDEIAVDVTRARTELGYDPATTLLDGMRTSIRWCLEHGQAL</sequence>
<dbReference type="KEGG" id="ima:PO878_18930"/>
<evidence type="ECO:0000313" key="4">
    <source>
        <dbReference type="Proteomes" id="UP001216390"/>
    </source>
</evidence>
<dbReference type="InterPro" id="IPR050177">
    <property type="entry name" value="Lipid_A_modif_metabolic_enz"/>
</dbReference>
<proteinExistence type="predicted"/>
<dbReference type="AlphaFoldDB" id="A0AAF0BTB9"/>
<organism evidence="3 4">
    <name type="scientific">Iamia majanohamensis</name>
    <dbReference type="NCBI Taxonomy" id="467976"/>
    <lineage>
        <taxon>Bacteria</taxon>
        <taxon>Bacillati</taxon>
        <taxon>Actinomycetota</taxon>
        <taxon>Acidimicrobiia</taxon>
        <taxon>Acidimicrobiales</taxon>
        <taxon>Iamiaceae</taxon>
        <taxon>Iamia</taxon>
    </lineage>
</organism>
<dbReference type="RefSeq" id="WP_272736100.1">
    <property type="nucleotide sequence ID" value="NZ_CP116942.1"/>
</dbReference>
<accession>A0AAF0BTB9</accession>
<dbReference type="InterPro" id="IPR001509">
    <property type="entry name" value="Epimerase_deHydtase"/>
</dbReference>
<dbReference type="Gene3D" id="3.40.50.720">
    <property type="entry name" value="NAD(P)-binding Rossmann-like Domain"/>
    <property type="match status" value="1"/>
</dbReference>
<feature type="compositionally biased region" description="Basic and acidic residues" evidence="1">
    <location>
        <begin position="153"/>
        <end position="162"/>
    </location>
</feature>
<feature type="compositionally biased region" description="Basic and acidic residues" evidence="1">
    <location>
        <begin position="1"/>
        <end position="13"/>
    </location>
</feature>
<name>A0AAF0BTB9_9ACTN</name>
<evidence type="ECO:0000259" key="2">
    <source>
        <dbReference type="Pfam" id="PF01370"/>
    </source>
</evidence>
<feature type="region of interest" description="Disordered" evidence="1">
    <location>
        <begin position="1"/>
        <end position="28"/>
    </location>
</feature>
<evidence type="ECO:0000256" key="1">
    <source>
        <dbReference type="SAM" id="MobiDB-lite"/>
    </source>
</evidence>
<dbReference type="EMBL" id="CP116942">
    <property type="protein sequence ID" value="WCO66577.1"/>
    <property type="molecule type" value="Genomic_DNA"/>
</dbReference>
<feature type="domain" description="NAD-dependent epimerase/dehydratase" evidence="2">
    <location>
        <begin position="31"/>
        <end position="258"/>
    </location>
</feature>
<dbReference type="InterPro" id="IPR036291">
    <property type="entry name" value="NAD(P)-bd_dom_sf"/>
</dbReference>
<dbReference type="PANTHER" id="PTHR43245">
    <property type="entry name" value="BIFUNCTIONAL POLYMYXIN RESISTANCE PROTEIN ARNA"/>
    <property type="match status" value="1"/>
</dbReference>
<dbReference type="Pfam" id="PF01370">
    <property type="entry name" value="Epimerase"/>
    <property type="match status" value="1"/>
</dbReference>
<dbReference type="SUPFAM" id="SSF51735">
    <property type="entry name" value="NAD(P)-binding Rossmann-fold domains"/>
    <property type="match status" value="1"/>
</dbReference>
<feature type="region of interest" description="Disordered" evidence="1">
    <location>
        <begin position="143"/>
        <end position="163"/>
    </location>
</feature>